<keyword evidence="4" id="KW-0762">Sugar transport</keyword>
<feature type="domain" description="PTS EIIA type-4" evidence="8">
    <location>
        <begin position="1"/>
        <end position="123"/>
    </location>
</feature>
<dbReference type="GO" id="GO:0005737">
    <property type="term" value="C:cytoplasm"/>
    <property type="evidence" value="ECO:0007669"/>
    <property type="project" value="UniProtKB-SubCell"/>
</dbReference>
<keyword evidence="2" id="KW-0813">Transport</keyword>
<name>A0A163CYN6_9NEIS</name>
<evidence type="ECO:0000256" key="5">
    <source>
        <dbReference type="ARBA" id="ARBA00022679"/>
    </source>
</evidence>
<evidence type="ECO:0000256" key="7">
    <source>
        <dbReference type="ARBA" id="ARBA00022777"/>
    </source>
</evidence>
<dbReference type="Proteomes" id="UP000076625">
    <property type="component" value="Unassembled WGS sequence"/>
</dbReference>
<dbReference type="InterPro" id="IPR051471">
    <property type="entry name" value="Bacterial_PTS_sugar_comp"/>
</dbReference>
<dbReference type="RefSeq" id="WP_066610825.1">
    <property type="nucleotide sequence ID" value="NZ_LQQU01000013.1"/>
</dbReference>
<evidence type="ECO:0000256" key="4">
    <source>
        <dbReference type="ARBA" id="ARBA00022597"/>
    </source>
</evidence>
<keyword evidence="10" id="KW-1185">Reference proteome</keyword>
<dbReference type="PANTHER" id="PTHR33799">
    <property type="entry name" value="PTS PERMEASE-RELATED-RELATED"/>
    <property type="match status" value="1"/>
</dbReference>
<evidence type="ECO:0000313" key="9">
    <source>
        <dbReference type="EMBL" id="KZE33491.1"/>
    </source>
</evidence>
<comment type="subcellular location">
    <subcellularLocation>
        <location evidence="1">Cytoplasm</location>
    </subcellularLocation>
</comment>
<organism evidence="9 10">
    <name type="scientific">Crenobacter luteus</name>
    <dbReference type="NCBI Taxonomy" id="1452487"/>
    <lineage>
        <taxon>Bacteria</taxon>
        <taxon>Pseudomonadati</taxon>
        <taxon>Pseudomonadota</taxon>
        <taxon>Betaproteobacteria</taxon>
        <taxon>Neisseriales</taxon>
        <taxon>Neisseriaceae</taxon>
        <taxon>Crenobacter</taxon>
    </lineage>
</organism>
<dbReference type="CDD" id="cd00006">
    <property type="entry name" value="PTS_IIA_man"/>
    <property type="match status" value="1"/>
</dbReference>
<evidence type="ECO:0000256" key="6">
    <source>
        <dbReference type="ARBA" id="ARBA00022683"/>
    </source>
</evidence>
<keyword evidence="3" id="KW-0963">Cytoplasm</keyword>
<keyword evidence="7" id="KW-0418">Kinase</keyword>
<comment type="caution">
    <text evidence="9">The sequence shown here is derived from an EMBL/GenBank/DDBJ whole genome shotgun (WGS) entry which is preliminary data.</text>
</comment>
<dbReference type="GO" id="GO:0009401">
    <property type="term" value="P:phosphoenolpyruvate-dependent sugar phosphotransferase system"/>
    <property type="evidence" value="ECO:0007669"/>
    <property type="project" value="UniProtKB-KW"/>
</dbReference>
<dbReference type="EMBL" id="LQQU01000013">
    <property type="protein sequence ID" value="KZE33491.1"/>
    <property type="molecule type" value="Genomic_DNA"/>
</dbReference>
<evidence type="ECO:0000256" key="3">
    <source>
        <dbReference type="ARBA" id="ARBA00022490"/>
    </source>
</evidence>
<dbReference type="InterPro" id="IPR033887">
    <property type="entry name" value="PTS_IIA_man"/>
</dbReference>
<dbReference type="InterPro" id="IPR036662">
    <property type="entry name" value="PTS_EIIA_man-typ_sf"/>
</dbReference>
<evidence type="ECO:0000256" key="1">
    <source>
        <dbReference type="ARBA" id="ARBA00004496"/>
    </source>
</evidence>
<dbReference type="PROSITE" id="PS51096">
    <property type="entry name" value="PTS_EIIA_TYPE_4"/>
    <property type="match status" value="1"/>
</dbReference>
<gene>
    <name evidence="9" type="ORF">AVW16_08095</name>
</gene>
<dbReference type="SUPFAM" id="SSF53062">
    <property type="entry name" value="PTS system fructose IIA component-like"/>
    <property type="match status" value="1"/>
</dbReference>
<evidence type="ECO:0000256" key="2">
    <source>
        <dbReference type="ARBA" id="ARBA00022448"/>
    </source>
</evidence>
<keyword evidence="6" id="KW-0598">Phosphotransferase system</keyword>
<dbReference type="AlphaFoldDB" id="A0A163CYN6"/>
<evidence type="ECO:0000259" key="8">
    <source>
        <dbReference type="PROSITE" id="PS51096"/>
    </source>
</evidence>
<proteinExistence type="predicted"/>
<protein>
    <recommendedName>
        <fullName evidence="8">PTS EIIA type-4 domain-containing protein</fullName>
    </recommendedName>
</protein>
<dbReference type="InterPro" id="IPR004701">
    <property type="entry name" value="PTS_EIIA_man-typ"/>
</dbReference>
<reference evidence="10" key="1">
    <citation type="submission" date="2016-01" db="EMBL/GenBank/DDBJ databases">
        <title>Draft genome of Chromobacterium sp. F49.</title>
        <authorList>
            <person name="Hong K.W."/>
        </authorList>
    </citation>
    <scope>NUCLEOTIDE SEQUENCE [LARGE SCALE GENOMIC DNA]</scope>
    <source>
        <strain evidence="10">CN10</strain>
    </source>
</reference>
<dbReference type="PANTHER" id="PTHR33799:SF1">
    <property type="entry name" value="PTS SYSTEM MANNOSE-SPECIFIC EIIAB COMPONENT-RELATED"/>
    <property type="match status" value="1"/>
</dbReference>
<dbReference type="Pfam" id="PF03610">
    <property type="entry name" value="EIIA-man"/>
    <property type="match status" value="1"/>
</dbReference>
<accession>A0A163CYN6</accession>
<dbReference type="Gene3D" id="3.40.50.510">
    <property type="entry name" value="Phosphotransferase system, mannose-type IIA component"/>
    <property type="match status" value="1"/>
</dbReference>
<dbReference type="GO" id="GO:0016020">
    <property type="term" value="C:membrane"/>
    <property type="evidence" value="ECO:0007669"/>
    <property type="project" value="InterPro"/>
</dbReference>
<dbReference type="GO" id="GO:0016301">
    <property type="term" value="F:kinase activity"/>
    <property type="evidence" value="ECO:0007669"/>
    <property type="project" value="UniProtKB-KW"/>
</dbReference>
<dbReference type="OrthoDB" id="8795346at2"/>
<sequence length="127" mass="13440">MVGVLLVCHYHLGEALLECATHVLGAPPERCAALAVGRDDCIDTVEEKARRLLDVLDGGDGVLVLTDLFGATPANAAQRLAEPGRVRVAAGLNLPMLVRALCYRALPVDEVTVKALEGARNGILDMQ</sequence>
<dbReference type="STRING" id="1452487.AVW16_08095"/>
<keyword evidence="5" id="KW-0808">Transferase</keyword>
<evidence type="ECO:0000313" key="10">
    <source>
        <dbReference type="Proteomes" id="UP000076625"/>
    </source>
</evidence>